<evidence type="ECO:0008006" key="3">
    <source>
        <dbReference type="Google" id="ProtNLM"/>
    </source>
</evidence>
<evidence type="ECO:0000313" key="2">
    <source>
        <dbReference type="Proteomes" id="UP000295598"/>
    </source>
</evidence>
<name>A0A4R4INB3_9GAMM</name>
<dbReference type="Proteomes" id="UP000295598">
    <property type="component" value="Unassembled WGS sequence"/>
</dbReference>
<dbReference type="InterPro" id="IPR045657">
    <property type="entry name" value="DUF6392"/>
</dbReference>
<dbReference type="AlphaFoldDB" id="A0A4R4INB3"/>
<dbReference type="Pfam" id="PF19929">
    <property type="entry name" value="DUF6392"/>
    <property type="match status" value="1"/>
</dbReference>
<accession>A0A4R4INB3</accession>
<evidence type="ECO:0000313" key="1">
    <source>
        <dbReference type="EMBL" id="TDB42057.1"/>
    </source>
</evidence>
<dbReference type="EMBL" id="PUJY01000119">
    <property type="protein sequence ID" value="TDB42057.1"/>
    <property type="molecule type" value="Genomic_DNA"/>
</dbReference>
<comment type="caution">
    <text evidence="1">The sequence shown here is derived from an EMBL/GenBank/DDBJ whole genome shotgun (WGS) entry which is preliminary data.</text>
</comment>
<reference evidence="1 2" key="1">
    <citation type="journal article" date="2019" name="Int. J. Syst. Evol. Microbiol.">
        <title>Photorhabdus khanii subsp. guanajuatensis subsp. nov., isolated from Heterorhabditis atacamensis, and Photorhabdus luminescens subsp. mexicana subsp. nov., isolated from Heterorhabditis mexicana entomopathogenic nematodes.</title>
        <authorList>
            <person name="Machado R.A.R."/>
            <person name="Bruno P."/>
            <person name="Arce C.C.M."/>
            <person name="Liechti N."/>
            <person name="Kohler A."/>
            <person name="Bernal J."/>
            <person name="Bruggmann R."/>
            <person name="Turlings T.C.J."/>
        </authorList>
    </citation>
    <scope>NUCLEOTIDE SEQUENCE [LARGE SCALE GENOMIC DNA]</scope>
    <source>
        <strain evidence="1 2">MEX20-17</strain>
    </source>
</reference>
<sequence length="152" mass="17025">MLNIIAVIKSLGLTADFLVEKQLIPSGRFEYMFEGDDEFFCKPESGLRLVFDDASKQLKSIQLTLINIYDDGGIYSGEMPLPFLHSMDKAIVRALMGTPDSVGSPEKVPVIGVVGGYDAYTNKLNVQYINTEIRFLYLSDLRVHALIFERPV</sequence>
<protein>
    <recommendedName>
        <fullName evidence="3">Pyocin immunity protein</fullName>
    </recommendedName>
</protein>
<organism evidence="1 2">
    <name type="scientific">Photorhabdus khanii subsp. guanajuatensis</name>
    <dbReference type="NCBI Taxonomy" id="2100166"/>
    <lineage>
        <taxon>Bacteria</taxon>
        <taxon>Pseudomonadati</taxon>
        <taxon>Pseudomonadota</taxon>
        <taxon>Gammaproteobacteria</taxon>
        <taxon>Enterobacterales</taxon>
        <taxon>Morganellaceae</taxon>
        <taxon>Photorhabdus</taxon>
    </lineage>
</organism>
<gene>
    <name evidence="1" type="ORF">C5467_24170</name>
</gene>
<dbReference type="RefSeq" id="WP_132356466.1">
    <property type="nucleotide sequence ID" value="NZ_CAWOJO010000119.1"/>
</dbReference>
<proteinExistence type="predicted"/>